<evidence type="ECO:0000313" key="1">
    <source>
        <dbReference type="Proteomes" id="UP000095287"/>
    </source>
</evidence>
<organism evidence="1 2">
    <name type="scientific">Steinernema glaseri</name>
    <dbReference type="NCBI Taxonomy" id="37863"/>
    <lineage>
        <taxon>Eukaryota</taxon>
        <taxon>Metazoa</taxon>
        <taxon>Ecdysozoa</taxon>
        <taxon>Nematoda</taxon>
        <taxon>Chromadorea</taxon>
        <taxon>Rhabditida</taxon>
        <taxon>Tylenchina</taxon>
        <taxon>Panagrolaimomorpha</taxon>
        <taxon>Strongyloidoidea</taxon>
        <taxon>Steinernematidae</taxon>
        <taxon>Steinernema</taxon>
    </lineage>
</organism>
<evidence type="ECO:0000313" key="2">
    <source>
        <dbReference type="WBParaSite" id="L893_g7570.t1"/>
    </source>
</evidence>
<dbReference type="Proteomes" id="UP000095287">
    <property type="component" value="Unplaced"/>
</dbReference>
<dbReference type="WBParaSite" id="L893_g7570.t1">
    <property type="protein sequence ID" value="L893_g7570.t1"/>
    <property type="gene ID" value="L893_g7570"/>
</dbReference>
<sequence length="93" mass="10847">MPLQGEAQHITPVQFVEGLVRGKRRKGAERNEERHQKNWTYQSDENELHHVGGVQSVAISYLCVVLCTKENKYLFVVYGIFNTNWIYQQLNNP</sequence>
<protein>
    <submittedName>
        <fullName evidence="2">Uncharacterized protein</fullName>
    </submittedName>
</protein>
<dbReference type="AlphaFoldDB" id="A0A1I8ANK9"/>
<reference evidence="2" key="1">
    <citation type="submission" date="2016-11" db="UniProtKB">
        <authorList>
            <consortium name="WormBaseParasite"/>
        </authorList>
    </citation>
    <scope>IDENTIFICATION</scope>
</reference>
<proteinExistence type="predicted"/>
<keyword evidence="1" id="KW-1185">Reference proteome</keyword>
<accession>A0A1I8ANK9</accession>
<name>A0A1I8ANK9_9BILA</name>